<organism evidence="4 5">
    <name type="scientific">Arthrobacter woluwensis</name>
    <dbReference type="NCBI Taxonomy" id="156980"/>
    <lineage>
        <taxon>Bacteria</taxon>
        <taxon>Bacillati</taxon>
        <taxon>Actinomycetota</taxon>
        <taxon>Actinomycetes</taxon>
        <taxon>Micrococcales</taxon>
        <taxon>Micrococcaceae</taxon>
        <taxon>Arthrobacter</taxon>
    </lineage>
</organism>
<sequence>MASQSTPARPARPARPRPPRGFPRLSVPRHWLPASSVLALAALTLGLCIRLMPGLSGAELGVDQELSRHHEAVLTAVAMGLNTLFSPVAGVLIIAVGAVILLVRRQVLRAVLFAAAVSWGWGMSQVFKLIVARPRPNPALLLDPLAPETGSNSFPSGHTCLAVALVFAAYFLLRGTRWARIAVWAGAAMALVVAWSRLYIGVHYPTDVLASFLVTGAAMLAFTWLWNALVPRVLALPLVSRVVRKVEGHG</sequence>
<keyword evidence="2" id="KW-1133">Transmembrane helix</keyword>
<feature type="transmembrane region" description="Helical" evidence="2">
    <location>
        <begin position="152"/>
        <end position="173"/>
    </location>
</feature>
<dbReference type="STRING" id="156980.SAMN04489745_1889"/>
<dbReference type="AlphaFoldDB" id="A0A1H4P865"/>
<dbReference type="SUPFAM" id="SSF48317">
    <property type="entry name" value="Acid phosphatase/Vanadium-dependent haloperoxidase"/>
    <property type="match status" value="1"/>
</dbReference>
<dbReference type="SMART" id="SM00014">
    <property type="entry name" value="acidPPc"/>
    <property type="match status" value="1"/>
</dbReference>
<dbReference type="PANTHER" id="PTHR14969">
    <property type="entry name" value="SPHINGOSINE-1-PHOSPHATE PHOSPHOHYDROLASE"/>
    <property type="match status" value="1"/>
</dbReference>
<dbReference type="Gene3D" id="1.20.144.10">
    <property type="entry name" value="Phosphatidic acid phosphatase type 2/haloperoxidase"/>
    <property type="match status" value="1"/>
</dbReference>
<dbReference type="InterPro" id="IPR000326">
    <property type="entry name" value="PAP2/HPO"/>
</dbReference>
<dbReference type="RefSeq" id="WP_066212065.1">
    <property type="nucleotide sequence ID" value="NZ_FNSN01000003.1"/>
</dbReference>
<proteinExistence type="predicted"/>
<feature type="transmembrane region" description="Helical" evidence="2">
    <location>
        <begin position="208"/>
        <end position="226"/>
    </location>
</feature>
<dbReference type="Pfam" id="PF01569">
    <property type="entry name" value="PAP2"/>
    <property type="match status" value="1"/>
</dbReference>
<accession>A0A1H4P865</accession>
<evidence type="ECO:0000313" key="4">
    <source>
        <dbReference type="EMBL" id="SEC03132.1"/>
    </source>
</evidence>
<keyword evidence="5" id="KW-1185">Reference proteome</keyword>
<evidence type="ECO:0000256" key="1">
    <source>
        <dbReference type="SAM" id="MobiDB-lite"/>
    </source>
</evidence>
<dbReference type="Proteomes" id="UP000182652">
    <property type="component" value="Unassembled WGS sequence"/>
</dbReference>
<dbReference type="InterPro" id="IPR036938">
    <property type="entry name" value="PAP2/HPO_sf"/>
</dbReference>
<feature type="transmembrane region" description="Helical" evidence="2">
    <location>
        <begin position="182"/>
        <end position="202"/>
    </location>
</feature>
<dbReference type="CDD" id="cd03392">
    <property type="entry name" value="PAP2_like_2"/>
    <property type="match status" value="1"/>
</dbReference>
<gene>
    <name evidence="4" type="ORF">SAMN04489745_1889</name>
</gene>
<feature type="region of interest" description="Disordered" evidence="1">
    <location>
        <begin position="1"/>
        <end position="22"/>
    </location>
</feature>
<evidence type="ECO:0000313" key="5">
    <source>
        <dbReference type="Proteomes" id="UP000182652"/>
    </source>
</evidence>
<feature type="domain" description="Phosphatidic acid phosphatase type 2/haloperoxidase" evidence="3">
    <location>
        <begin position="107"/>
        <end position="224"/>
    </location>
</feature>
<keyword evidence="2" id="KW-0472">Membrane</keyword>
<name>A0A1H4P865_9MICC</name>
<evidence type="ECO:0000259" key="3">
    <source>
        <dbReference type="SMART" id="SM00014"/>
    </source>
</evidence>
<reference evidence="4 5" key="1">
    <citation type="submission" date="2016-10" db="EMBL/GenBank/DDBJ databases">
        <authorList>
            <person name="de Groot N.N."/>
        </authorList>
    </citation>
    <scope>NUCLEOTIDE SEQUENCE [LARGE SCALE GENOMIC DNA]</scope>
    <source>
        <strain evidence="4 5">DSM 10495</strain>
    </source>
</reference>
<dbReference type="EMBL" id="FNSN01000003">
    <property type="protein sequence ID" value="SEC03132.1"/>
    <property type="molecule type" value="Genomic_DNA"/>
</dbReference>
<feature type="transmembrane region" description="Helical" evidence="2">
    <location>
        <begin position="110"/>
        <end position="132"/>
    </location>
</feature>
<keyword evidence="2" id="KW-0812">Transmembrane</keyword>
<protein>
    <submittedName>
        <fullName evidence="4">Undecaprenyl-diphosphatase</fullName>
    </submittedName>
</protein>
<evidence type="ECO:0000256" key="2">
    <source>
        <dbReference type="SAM" id="Phobius"/>
    </source>
</evidence>
<dbReference type="PANTHER" id="PTHR14969:SF13">
    <property type="entry name" value="AT30094P"/>
    <property type="match status" value="1"/>
</dbReference>
<feature type="transmembrane region" description="Helical" evidence="2">
    <location>
        <begin position="81"/>
        <end position="103"/>
    </location>
</feature>